<protein>
    <submittedName>
        <fullName evidence="1">Uncharacterized protein</fullName>
    </submittedName>
</protein>
<dbReference type="EMBL" id="BGZK01001825">
    <property type="protein sequence ID" value="GBP86921.1"/>
    <property type="molecule type" value="Genomic_DNA"/>
</dbReference>
<evidence type="ECO:0000313" key="2">
    <source>
        <dbReference type="Proteomes" id="UP000299102"/>
    </source>
</evidence>
<evidence type="ECO:0000313" key="1">
    <source>
        <dbReference type="EMBL" id="GBP86921.1"/>
    </source>
</evidence>
<organism evidence="1 2">
    <name type="scientific">Eumeta variegata</name>
    <name type="common">Bagworm moth</name>
    <name type="synonym">Eumeta japonica</name>
    <dbReference type="NCBI Taxonomy" id="151549"/>
    <lineage>
        <taxon>Eukaryota</taxon>
        <taxon>Metazoa</taxon>
        <taxon>Ecdysozoa</taxon>
        <taxon>Arthropoda</taxon>
        <taxon>Hexapoda</taxon>
        <taxon>Insecta</taxon>
        <taxon>Pterygota</taxon>
        <taxon>Neoptera</taxon>
        <taxon>Endopterygota</taxon>
        <taxon>Lepidoptera</taxon>
        <taxon>Glossata</taxon>
        <taxon>Ditrysia</taxon>
        <taxon>Tineoidea</taxon>
        <taxon>Psychidae</taxon>
        <taxon>Oiketicinae</taxon>
        <taxon>Eumeta</taxon>
    </lineage>
</organism>
<dbReference type="AlphaFoldDB" id="A0A4C1ZDR9"/>
<proteinExistence type="predicted"/>
<dbReference type="Proteomes" id="UP000299102">
    <property type="component" value="Unassembled WGS sequence"/>
</dbReference>
<name>A0A4C1ZDR9_EUMVA</name>
<gene>
    <name evidence="1" type="ORF">EVAR_60903_1</name>
</gene>
<accession>A0A4C1ZDR9</accession>
<reference evidence="1 2" key="1">
    <citation type="journal article" date="2019" name="Commun. Biol.">
        <title>The bagworm genome reveals a unique fibroin gene that provides high tensile strength.</title>
        <authorList>
            <person name="Kono N."/>
            <person name="Nakamura H."/>
            <person name="Ohtoshi R."/>
            <person name="Tomita M."/>
            <person name="Numata K."/>
            <person name="Arakawa K."/>
        </authorList>
    </citation>
    <scope>NUCLEOTIDE SEQUENCE [LARGE SCALE GENOMIC DNA]</scope>
</reference>
<keyword evidence="2" id="KW-1185">Reference proteome</keyword>
<sequence length="82" mass="9170">MLQSSRDIATSAGAVTAVHLFDLIRRYDNSQAHTRFLLNNCSDTLSHNNLITNREAWIFSHPCGSEAAVDRRQQTPLLTSLT</sequence>
<comment type="caution">
    <text evidence="1">The sequence shown here is derived from an EMBL/GenBank/DDBJ whole genome shotgun (WGS) entry which is preliminary data.</text>
</comment>